<keyword evidence="9 17" id="KW-0418">Kinase</keyword>
<evidence type="ECO:0000256" key="9">
    <source>
        <dbReference type="ARBA" id="ARBA00022777"/>
    </source>
</evidence>
<dbReference type="InterPro" id="IPR005467">
    <property type="entry name" value="His_kinase_dom"/>
</dbReference>
<organism evidence="17 18">
    <name type="scientific">Robertmurraya mangrovi</name>
    <dbReference type="NCBI Taxonomy" id="3098077"/>
    <lineage>
        <taxon>Bacteria</taxon>
        <taxon>Bacillati</taxon>
        <taxon>Bacillota</taxon>
        <taxon>Bacilli</taxon>
        <taxon>Bacillales</taxon>
        <taxon>Bacillaceae</taxon>
        <taxon>Robertmurraya</taxon>
    </lineage>
</organism>
<dbReference type="PANTHER" id="PTHR45528">
    <property type="entry name" value="SENSOR HISTIDINE KINASE CPXA"/>
    <property type="match status" value="1"/>
</dbReference>
<evidence type="ECO:0000259" key="16">
    <source>
        <dbReference type="PROSITE" id="PS50885"/>
    </source>
</evidence>
<evidence type="ECO:0000256" key="10">
    <source>
        <dbReference type="ARBA" id="ARBA00022840"/>
    </source>
</evidence>
<dbReference type="InterPro" id="IPR003594">
    <property type="entry name" value="HATPase_dom"/>
</dbReference>
<keyword evidence="4" id="KW-1003">Cell membrane</keyword>
<keyword evidence="7 14" id="KW-0812">Transmembrane</keyword>
<reference evidence="17 18" key="1">
    <citation type="submission" date="2023-11" db="EMBL/GenBank/DDBJ databases">
        <title>Bacillus jintuensis, isolated from a mudflat on the Beibu Gulf coast.</title>
        <authorList>
            <person name="Li M."/>
        </authorList>
    </citation>
    <scope>NUCLEOTIDE SEQUENCE [LARGE SCALE GENOMIC DNA]</scope>
    <source>
        <strain evidence="17 18">31A1R</strain>
    </source>
</reference>
<comment type="subcellular location">
    <subcellularLocation>
        <location evidence="2">Cell membrane</location>
        <topology evidence="2">Multi-pass membrane protein</topology>
    </subcellularLocation>
</comment>
<evidence type="ECO:0000256" key="3">
    <source>
        <dbReference type="ARBA" id="ARBA00012438"/>
    </source>
</evidence>
<dbReference type="EMBL" id="JAXOFX010000004">
    <property type="protein sequence ID" value="MDZ5471739.1"/>
    <property type="molecule type" value="Genomic_DNA"/>
</dbReference>
<keyword evidence="13 14" id="KW-0472">Membrane</keyword>
<evidence type="ECO:0000256" key="12">
    <source>
        <dbReference type="ARBA" id="ARBA00023012"/>
    </source>
</evidence>
<evidence type="ECO:0000256" key="14">
    <source>
        <dbReference type="SAM" id="Phobius"/>
    </source>
</evidence>
<evidence type="ECO:0000256" key="13">
    <source>
        <dbReference type="ARBA" id="ARBA00023136"/>
    </source>
</evidence>
<evidence type="ECO:0000256" key="5">
    <source>
        <dbReference type="ARBA" id="ARBA00022553"/>
    </source>
</evidence>
<dbReference type="EC" id="2.7.13.3" evidence="3"/>
<keyword evidence="18" id="KW-1185">Reference proteome</keyword>
<dbReference type="Proteomes" id="UP001290455">
    <property type="component" value="Unassembled WGS sequence"/>
</dbReference>
<name>A0ABU5IX39_9BACI</name>
<dbReference type="PROSITE" id="PS50885">
    <property type="entry name" value="HAMP"/>
    <property type="match status" value="1"/>
</dbReference>
<keyword evidence="8" id="KW-0547">Nucleotide-binding</keyword>
<dbReference type="InterPro" id="IPR036097">
    <property type="entry name" value="HisK_dim/P_sf"/>
</dbReference>
<dbReference type="CDD" id="cd06225">
    <property type="entry name" value="HAMP"/>
    <property type="match status" value="1"/>
</dbReference>
<keyword evidence="12" id="KW-0902">Two-component regulatory system</keyword>
<feature type="domain" description="Histidine kinase" evidence="15">
    <location>
        <begin position="257"/>
        <end position="455"/>
    </location>
</feature>
<feature type="domain" description="HAMP" evidence="16">
    <location>
        <begin position="190"/>
        <end position="242"/>
    </location>
</feature>
<dbReference type="InterPro" id="IPR003660">
    <property type="entry name" value="HAMP_dom"/>
</dbReference>
<dbReference type="InterPro" id="IPR036890">
    <property type="entry name" value="HATPase_C_sf"/>
</dbReference>
<protein>
    <recommendedName>
        <fullName evidence="3">histidine kinase</fullName>
        <ecNumber evidence="3">2.7.13.3</ecNumber>
    </recommendedName>
</protein>
<dbReference type="RefSeq" id="WP_322446040.1">
    <property type="nucleotide sequence ID" value="NZ_JAXOFX010000004.1"/>
</dbReference>
<keyword evidence="11 14" id="KW-1133">Transmembrane helix</keyword>
<sequence>MKLRNSLLTKYLLIILVAIMILPLSFPVISIFVFMPLNMGGMKENIYQNGVDIEKLWHKEAKKLAHSSKKEINQQLSELHKTYKEANMFWVDESGNTQKTIPETLSIPKNWSPSYTIEFMKKSHGVTADPFTVVAFIGENKDKGFMVVQVPRSIMISNGEMIRDKYEHLFLVGIIFIVGLFIIVSWIFFYKIRKRLLRIQKAMTRPTSNGIPEPLDIKKMDEIGQLEEAFNEMIKELESSRIREKEEEELRRQLIANLSHDLRTPLTTIRGHAYSLRKESLTDKGKQSIELIDYKVGYLSQLIENLLSYTLLSSGKYPFYPEKTDISRLLRTSIANWYPTFENKGFQIELDIPEEPFYWEVDKQWFERIVDNLLQNINRHANSGKFVAIRVEIISENPVIIIEDRGEGMNGESTGKGAGIGLSIVDLMIKEMKLAWKIDSTERGTRIMIGSVPFS</sequence>
<dbReference type="CDD" id="cd00082">
    <property type="entry name" value="HisKA"/>
    <property type="match status" value="1"/>
</dbReference>
<evidence type="ECO:0000313" key="18">
    <source>
        <dbReference type="Proteomes" id="UP001290455"/>
    </source>
</evidence>
<dbReference type="SMART" id="SM00388">
    <property type="entry name" value="HisKA"/>
    <property type="match status" value="1"/>
</dbReference>
<keyword evidence="5" id="KW-0597">Phosphoprotein</keyword>
<dbReference type="SUPFAM" id="SSF47384">
    <property type="entry name" value="Homodimeric domain of signal transducing histidine kinase"/>
    <property type="match status" value="1"/>
</dbReference>
<dbReference type="Gene3D" id="1.10.287.130">
    <property type="match status" value="1"/>
</dbReference>
<evidence type="ECO:0000256" key="11">
    <source>
        <dbReference type="ARBA" id="ARBA00022989"/>
    </source>
</evidence>
<dbReference type="Gene3D" id="3.30.565.10">
    <property type="entry name" value="Histidine kinase-like ATPase, C-terminal domain"/>
    <property type="match status" value="1"/>
</dbReference>
<dbReference type="InterPro" id="IPR003661">
    <property type="entry name" value="HisK_dim/P_dom"/>
</dbReference>
<evidence type="ECO:0000256" key="1">
    <source>
        <dbReference type="ARBA" id="ARBA00000085"/>
    </source>
</evidence>
<comment type="caution">
    <text evidence="17">The sequence shown here is derived from an EMBL/GenBank/DDBJ whole genome shotgun (WGS) entry which is preliminary data.</text>
</comment>
<accession>A0ABU5IX39</accession>
<dbReference type="Pfam" id="PF00512">
    <property type="entry name" value="HisKA"/>
    <property type="match status" value="1"/>
</dbReference>
<dbReference type="PROSITE" id="PS50109">
    <property type="entry name" value="HIS_KIN"/>
    <property type="match status" value="1"/>
</dbReference>
<evidence type="ECO:0000256" key="2">
    <source>
        <dbReference type="ARBA" id="ARBA00004651"/>
    </source>
</evidence>
<comment type="catalytic activity">
    <reaction evidence="1">
        <text>ATP + protein L-histidine = ADP + protein N-phospho-L-histidine.</text>
        <dbReference type="EC" id="2.7.13.3"/>
    </reaction>
</comment>
<dbReference type="SMART" id="SM00304">
    <property type="entry name" value="HAMP"/>
    <property type="match status" value="1"/>
</dbReference>
<evidence type="ECO:0000256" key="6">
    <source>
        <dbReference type="ARBA" id="ARBA00022679"/>
    </source>
</evidence>
<keyword evidence="6" id="KW-0808">Transferase</keyword>
<proteinExistence type="predicted"/>
<dbReference type="InterPro" id="IPR050398">
    <property type="entry name" value="HssS/ArlS-like"/>
</dbReference>
<dbReference type="Gene3D" id="6.10.340.10">
    <property type="match status" value="1"/>
</dbReference>
<feature type="transmembrane region" description="Helical" evidence="14">
    <location>
        <begin position="12"/>
        <end position="35"/>
    </location>
</feature>
<dbReference type="GO" id="GO:0016301">
    <property type="term" value="F:kinase activity"/>
    <property type="evidence" value="ECO:0007669"/>
    <property type="project" value="UniProtKB-KW"/>
</dbReference>
<evidence type="ECO:0000256" key="4">
    <source>
        <dbReference type="ARBA" id="ARBA00022475"/>
    </source>
</evidence>
<evidence type="ECO:0000313" key="17">
    <source>
        <dbReference type="EMBL" id="MDZ5471739.1"/>
    </source>
</evidence>
<gene>
    <name evidence="17" type="ORF">SM124_08265</name>
</gene>
<evidence type="ECO:0000256" key="7">
    <source>
        <dbReference type="ARBA" id="ARBA00022692"/>
    </source>
</evidence>
<evidence type="ECO:0000259" key="15">
    <source>
        <dbReference type="PROSITE" id="PS50109"/>
    </source>
</evidence>
<dbReference type="Pfam" id="PF02518">
    <property type="entry name" value="HATPase_c"/>
    <property type="match status" value="1"/>
</dbReference>
<evidence type="ECO:0000256" key="8">
    <source>
        <dbReference type="ARBA" id="ARBA00022741"/>
    </source>
</evidence>
<dbReference type="SUPFAM" id="SSF55874">
    <property type="entry name" value="ATPase domain of HSP90 chaperone/DNA topoisomerase II/histidine kinase"/>
    <property type="match status" value="1"/>
</dbReference>
<dbReference type="SMART" id="SM00387">
    <property type="entry name" value="HATPase_c"/>
    <property type="match status" value="1"/>
</dbReference>
<dbReference type="PANTHER" id="PTHR45528:SF1">
    <property type="entry name" value="SENSOR HISTIDINE KINASE CPXA"/>
    <property type="match status" value="1"/>
</dbReference>
<feature type="transmembrane region" description="Helical" evidence="14">
    <location>
        <begin position="169"/>
        <end position="190"/>
    </location>
</feature>
<keyword evidence="10" id="KW-0067">ATP-binding</keyword>